<name>A0A916P9I1_MYCTX</name>
<protein>
    <submittedName>
        <fullName evidence="1">Uncharacterized protein</fullName>
    </submittedName>
</protein>
<gene>
    <name evidence="1" type="ORF">ERS007739_04428</name>
</gene>
<accession>A0A916P9I1</accession>
<evidence type="ECO:0000313" key="2">
    <source>
        <dbReference type="Proteomes" id="UP000039021"/>
    </source>
</evidence>
<sequence>MITVVGSNADQASSLPPNNLTMVCVLLPAFG</sequence>
<dbReference type="Proteomes" id="UP000039021">
    <property type="component" value="Unassembled WGS sequence"/>
</dbReference>
<proteinExistence type="predicted"/>
<organism evidence="1 2">
    <name type="scientific">Mycobacterium tuberculosis</name>
    <dbReference type="NCBI Taxonomy" id="1773"/>
    <lineage>
        <taxon>Bacteria</taxon>
        <taxon>Bacillati</taxon>
        <taxon>Actinomycetota</taxon>
        <taxon>Actinomycetes</taxon>
        <taxon>Mycobacteriales</taxon>
        <taxon>Mycobacteriaceae</taxon>
        <taxon>Mycobacterium</taxon>
        <taxon>Mycobacterium tuberculosis complex</taxon>
    </lineage>
</organism>
<dbReference type="AlphaFoldDB" id="A0A916P9I1"/>
<evidence type="ECO:0000313" key="1">
    <source>
        <dbReference type="EMBL" id="CPA20201.1"/>
    </source>
</evidence>
<dbReference type="EMBL" id="CSBK01002765">
    <property type="protein sequence ID" value="CPA20201.1"/>
    <property type="molecule type" value="Genomic_DNA"/>
</dbReference>
<comment type="caution">
    <text evidence="1">The sequence shown here is derived from an EMBL/GenBank/DDBJ whole genome shotgun (WGS) entry which is preliminary data.</text>
</comment>
<reference evidence="2" key="1">
    <citation type="submission" date="2015-03" db="EMBL/GenBank/DDBJ databases">
        <authorList>
            <consortium name="Pathogen Informatics"/>
        </authorList>
    </citation>
    <scope>NUCLEOTIDE SEQUENCE [LARGE SCALE GENOMIC DNA]</scope>
    <source>
        <strain evidence="2">N09902308</strain>
    </source>
</reference>